<feature type="region of interest" description="Disordered" evidence="1">
    <location>
        <begin position="1"/>
        <end position="184"/>
    </location>
</feature>
<dbReference type="PANTHER" id="PTHR46992:SF1">
    <property type="entry name" value="GYF DOMAIN-CONTAINING PROTEIN"/>
    <property type="match status" value="1"/>
</dbReference>
<feature type="domain" description="GYF" evidence="2">
    <location>
        <begin position="495"/>
        <end position="546"/>
    </location>
</feature>
<feature type="compositionally biased region" description="Low complexity" evidence="1">
    <location>
        <begin position="1287"/>
        <end position="1300"/>
    </location>
</feature>
<feature type="compositionally biased region" description="Polar residues" evidence="1">
    <location>
        <begin position="421"/>
        <end position="431"/>
    </location>
</feature>
<feature type="compositionally biased region" description="Basic and acidic residues" evidence="1">
    <location>
        <begin position="1"/>
        <end position="13"/>
    </location>
</feature>
<dbReference type="EMBL" id="CAXHTB010000015">
    <property type="protein sequence ID" value="CAL0321585.1"/>
    <property type="molecule type" value="Genomic_DNA"/>
</dbReference>
<evidence type="ECO:0000259" key="2">
    <source>
        <dbReference type="PROSITE" id="PS50829"/>
    </source>
</evidence>
<name>A0AAV1XK95_LUPLU</name>
<feature type="region of interest" description="Disordered" evidence="1">
    <location>
        <begin position="410"/>
        <end position="431"/>
    </location>
</feature>
<organism evidence="3 4">
    <name type="scientific">Lupinus luteus</name>
    <name type="common">European yellow lupine</name>
    <dbReference type="NCBI Taxonomy" id="3873"/>
    <lineage>
        <taxon>Eukaryota</taxon>
        <taxon>Viridiplantae</taxon>
        <taxon>Streptophyta</taxon>
        <taxon>Embryophyta</taxon>
        <taxon>Tracheophyta</taxon>
        <taxon>Spermatophyta</taxon>
        <taxon>Magnoliopsida</taxon>
        <taxon>eudicotyledons</taxon>
        <taxon>Gunneridae</taxon>
        <taxon>Pentapetalae</taxon>
        <taxon>rosids</taxon>
        <taxon>fabids</taxon>
        <taxon>Fabales</taxon>
        <taxon>Fabaceae</taxon>
        <taxon>Papilionoideae</taxon>
        <taxon>50 kb inversion clade</taxon>
        <taxon>genistoids sensu lato</taxon>
        <taxon>core genistoids</taxon>
        <taxon>Genisteae</taxon>
        <taxon>Lupinus</taxon>
    </lineage>
</organism>
<feature type="region of interest" description="Disordered" evidence="1">
    <location>
        <begin position="1258"/>
        <end position="1300"/>
    </location>
</feature>
<dbReference type="Proteomes" id="UP001497480">
    <property type="component" value="Unassembled WGS sequence"/>
</dbReference>
<reference evidence="3 4" key="1">
    <citation type="submission" date="2024-03" db="EMBL/GenBank/DDBJ databases">
        <authorList>
            <person name="Martinez-Hernandez J."/>
        </authorList>
    </citation>
    <scope>NUCLEOTIDE SEQUENCE [LARGE SCALE GENOMIC DNA]</scope>
</reference>
<feature type="compositionally biased region" description="Basic and acidic residues" evidence="1">
    <location>
        <begin position="113"/>
        <end position="158"/>
    </location>
</feature>
<feature type="compositionally biased region" description="Basic and acidic residues" evidence="1">
    <location>
        <begin position="170"/>
        <end position="180"/>
    </location>
</feature>
<dbReference type="PROSITE" id="PS50829">
    <property type="entry name" value="GYF"/>
    <property type="match status" value="1"/>
</dbReference>
<feature type="compositionally biased region" description="Basic and acidic residues" evidence="1">
    <location>
        <begin position="47"/>
        <end position="83"/>
    </location>
</feature>
<gene>
    <name evidence="3" type="ORF">LLUT_LOCUS22645</name>
</gene>
<proteinExistence type="predicted"/>
<protein>
    <recommendedName>
        <fullName evidence="2">GYF domain-containing protein</fullName>
    </recommendedName>
</protein>
<feature type="region of interest" description="Disordered" evidence="1">
    <location>
        <begin position="650"/>
        <end position="673"/>
    </location>
</feature>
<accession>A0AAV1XK95</accession>
<feature type="compositionally biased region" description="Polar residues" evidence="1">
    <location>
        <begin position="100"/>
        <end position="109"/>
    </location>
</feature>
<feature type="region of interest" description="Disordered" evidence="1">
    <location>
        <begin position="1202"/>
        <end position="1245"/>
    </location>
</feature>
<sequence>MSGLLDDSKDHVPSDSSMPLSPQWLYSKPVEGKANTNPAGVNATDPILKDSWRLDGSQDKKDWRRTAPDIDISGRWREEERETSLLGRRDRRKEDRRSENIATSDSRALSSDRWQDSRGSGHDSRRENKWSLRWGPEDKEKDSRSEKKNDVEKEDSYIEKQPSSVSNRAGSDRDTDARDKWRPRHRMEAQIGGVATYRAAPGFGLEKGRTEGSNVRFSSGRGRANINGNLQPFALLDKDKAMLGRSTGVNSYCYPRGKLLDIYRKQKVDLSFESMSAGMEHVSPITQVDSVEPLAFVAPAAEEEAVLGDIWKGQITSSEVSGYSLRGKDGGPNDDISGPDVTLSEGKEPLVGMGGKIISGNDILNDSDQFFSHTSSNAGSLLGNVVKEIATFQEDKLTHTIKGGIYGRDESSGINIREGSSHGNKVSESGCSVQKHANWDGVESMAISEISSNPPDDPRSPYEFPALQQAPIVNHRELKTNEETHPYEIANPLEELSLCYLDPQGVIQGPFLGIDIILWFEQGFFGLDLPVRLYDAPEGSPFHELGDVMAHMKVKYASTPSSNQITQTEPSDATGKNLKVNVQCFDYDESAVIDSQPQSQVPTQSYHSEMKISNDQCYNNIVAQDEDTAMSKLVVSSNDNPLMSQADVSALHSHPTGKPVTNDASGTDTHDSEADKLHPFGLLMSELSDSSHLRLQKFILEQYMHQQVSDPSFGTSKLDRNRDNLFDQVQLRRYLHDLQQNPHSLRHLDPSMEQIIQANIGLNAVQGRQADLCDLLLQARHRNILLSEQERHFQQDPLPAQHISLALRQQLGLDGERHFSRSLSSNETGQLSRNPATLELASSAGFNGLEIHKQQQRLFPQEEQINYLGRSLVEPNSMMFERSAPVSASSTLAMNFDSVNTSSQERELQDRLRYMHSTDQLSSISSHHSQVSDELLIHHPDAFKSSLSGNNDHFENRWTDPRVQLHLEAESQRREFAGLNMSVSGGAHGDSSAQGFVDRLHQNLGIQSTQPSNVDKWHLSSRSQDMPWQVSEAGSLIHSFELPSGQQVDLNNNQFVERTQSTNSSDLMQDRFFSMHATEQFNNLRNNERMPLRSRSESLMKEQSLLLASEDSVHPSYRNSLLIGKSTMEKDLLEFETNNGQKHEFTGMLNKSFSGIPDMSKQLDIIMNPMELPSTAHSRHSSLSSIGDAGSHVRDMVLNNSRVDEVSSDRLPPSTKGSSNALHKRPPVSRVLSSPDVLPDQLSVPNASQKNLINLASGEGRREAAGNLSSSTITDAQGSRKKDSQFRRTSSCSEGSVSERSFIDMLKKPVHSEVDAGTGMESSDRAAQAGRSGKKKGKKGKQIDPSLLGFKVSSNRIMMGEIQRPED</sequence>
<evidence type="ECO:0000313" key="3">
    <source>
        <dbReference type="EMBL" id="CAL0321585.1"/>
    </source>
</evidence>
<feature type="region of interest" description="Disordered" evidence="1">
    <location>
        <begin position="1313"/>
        <end position="1352"/>
    </location>
</feature>
<evidence type="ECO:0000256" key="1">
    <source>
        <dbReference type="SAM" id="MobiDB-lite"/>
    </source>
</evidence>
<dbReference type="Gene3D" id="3.30.1490.40">
    <property type="match status" value="1"/>
</dbReference>
<feature type="compositionally biased region" description="Polar residues" evidence="1">
    <location>
        <begin position="1267"/>
        <end position="1277"/>
    </location>
</feature>
<dbReference type="SUPFAM" id="SSF55277">
    <property type="entry name" value="GYF domain"/>
    <property type="match status" value="1"/>
</dbReference>
<keyword evidence="4" id="KW-1185">Reference proteome</keyword>
<dbReference type="Pfam" id="PF02213">
    <property type="entry name" value="GYF"/>
    <property type="match status" value="1"/>
</dbReference>
<dbReference type="SMART" id="SM00444">
    <property type="entry name" value="GYF"/>
    <property type="match status" value="1"/>
</dbReference>
<evidence type="ECO:0000313" key="4">
    <source>
        <dbReference type="Proteomes" id="UP001497480"/>
    </source>
</evidence>
<dbReference type="InterPro" id="IPR035445">
    <property type="entry name" value="GYF-like_dom_sf"/>
</dbReference>
<dbReference type="PANTHER" id="PTHR46992">
    <property type="entry name" value="GYF DOMAIN-CONTAINING PROTEIN"/>
    <property type="match status" value="1"/>
</dbReference>
<dbReference type="InterPro" id="IPR003169">
    <property type="entry name" value="GYF"/>
</dbReference>
<comment type="caution">
    <text evidence="3">The sequence shown here is derived from an EMBL/GenBank/DDBJ whole genome shotgun (WGS) entry which is preliminary data.</text>
</comment>